<dbReference type="Gene3D" id="1.10.3820.10">
    <property type="entry name" value="Di-heme elbow motif domain"/>
    <property type="match status" value="1"/>
</dbReference>
<keyword evidence="7" id="KW-0472">Membrane</keyword>
<protein>
    <submittedName>
        <fullName evidence="10">Tetrathionate reductase family octaheme c-type cytochrome</fullName>
    </submittedName>
</protein>
<evidence type="ECO:0000259" key="9">
    <source>
        <dbReference type="Pfam" id="PF13435"/>
    </source>
</evidence>
<dbReference type="GO" id="GO:0016491">
    <property type="term" value="F:oxidoreductase activity"/>
    <property type="evidence" value="ECO:0007669"/>
    <property type="project" value="TreeGrafter"/>
</dbReference>
<feature type="domain" description="Cytochrome c-552/4" evidence="9">
    <location>
        <begin position="61"/>
        <end position="140"/>
    </location>
</feature>
<feature type="chain" id="PRO_5039436092" evidence="8">
    <location>
        <begin position="28"/>
        <end position="538"/>
    </location>
</feature>
<proteinExistence type="predicted"/>
<dbReference type="PANTHER" id="PTHR35038">
    <property type="entry name" value="DISSIMILATORY SULFITE REDUCTASE SIRA"/>
    <property type="match status" value="1"/>
</dbReference>
<dbReference type="Pfam" id="PF11783">
    <property type="entry name" value="Cytochrome_cB"/>
    <property type="match status" value="1"/>
</dbReference>
<dbReference type="Proteomes" id="UP000886602">
    <property type="component" value="Unassembled WGS sequence"/>
</dbReference>
<dbReference type="GO" id="GO:0046872">
    <property type="term" value="F:metal ion binding"/>
    <property type="evidence" value="ECO:0007669"/>
    <property type="project" value="UniProtKB-KW"/>
</dbReference>
<evidence type="ECO:0000313" key="11">
    <source>
        <dbReference type="Proteomes" id="UP000886602"/>
    </source>
</evidence>
<dbReference type="Gene3D" id="1.10.1130.10">
    <property type="entry name" value="Flavocytochrome C3, Chain A"/>
    <property type="match status" value="1"/>
</dbReference>
<comment type="caution">
    <text evidence="10">The sequence shown here is derived from an EMBL/GenBank/DDBJ whole genome shotgun (WGS) entry which is preliminary data.</text>
</comment>
<accession>A0A9D7IH40</accession>
<organism evidence="10 11">
    <name type="scientific">Candidatus Propionivibrio dominans</name>
    <dbReference type="NCBI Taxonomy" id="2954373"/>
    <lineage>
        <taxon>Bacteria</taxon>
        <taxon>Pseudomonadati</taxon>
        <taxon>Pseudomonadota</taxon>
        <taxon>Betaproteobacteria</taxon>
        <taxon>Rhodocyclales</taxon>
        <taxon>Rhodocyclaceae</taxon>
        <taxon>Propionivibrio</taxon>
    </lineage>
</organism>
<evidence type="ECO:0000256" key="8">
    <source>
        <dbReference type="SAM" id="SignalP"/>
    </source>
</evidence>
<dbReference type="Pfam" id="PF13435">
    <property type="entry name" value="Cytochrome_C554"/>
    <property type="match status" value="1"/>
</dbReference>
<dbReference type="InterPro" id="IPR038266">
    <property type="entry name" value="NapC/NirT_cytc_sf"/>
</dbReference>
<keyword evidence="4 8" id="KW-0732">Signal</keyword>
<name>A0A9D7IH40_9RHOO</name>
<evidence type="ECO:0000256" key="4">
    <source>
        <dbReference type="ARBA" id="ARBA00022729"/>
    </source>
</evidence>
<dbReference type="InterPro" id="IPR023155">
    <property type="entry name" value="Cyt_c-552/4"/>
</dbReference>
<evidence type="ECO:0000256" key="7">
    <source>
        <dbReference type="SAM" id="Phobius"/>
    </source>
</evidence>
<dbReference type="SUPFAM" id="SSF48695">
    <property type="entry name" value="Multiheme cytochromes"/>
    <property type="match status" value="1"/>
</dbReference>
<feature type="transmembrane region" description="Helical" evidence="7">
    <location>
        <begin position="509"/>
        <end position="531"/>
    </location>
</feature>
<dbReference type="InterPro" id="IPR036280">
    <property type="entry name" value="Multihaem_cyt_sf"/>
</dbReference>
<feature type="signal peptide" evidence="8">
    <location>
        <begin position="1"/>
        <end position="27"/>
    </location>
</feature>
<gene>
    <name evidence="10" type="ORF">IPJ48_06670</name>
</gene>
<dbReference type="PIRSF" id="PIRSF039014">
    <property type="entry name" value="OTR_cyc"/>
    <property type="match status" value="1"/>
</dbReference>
<evidence type="ECO:0000256" key="2">
    <source>
        <dbReference type="ARBA" id="ARBA00022617"/>
    </source>
</evidence>
<keyword evidence="6" id="KW-0408">Iron</keyword>
<evidence type="ECO:0000256" key="6">
    <source>
        <dbReference type="ARBA" id="ARBA00023004"/>
    </source>
</evidence>
<dbReference type="InterPro" id="IPR051829">
    <property type="entry name" value="Multiheme_Cytochr_ET"/>
</dbReference>
<dbReference type="AlphaFoldDB" id="A0A9D7IH40"/>
<dbReference type="NCBIfam" id="TIGR04315">
    <property type="entry name" value="octaheme_Shew"/>
    <property type="match status" value="1"/>
</dbReference>
<evidence type="ECO:0000313" key="10">
    <source>
        <dbReference type="EMBL" id="MBK7422794.1"/>
    </source>
</evidence>
<keyword evidence="3" id="KW-0479">Metal-binding</keyword>
<keyword evidence="7" id="KW-0812">Transmembrane</keyword>
<evidence type="ECO:0000256" key="1">
    <source>
        <dbReference type="ARBA" id="ARBA00022448"/>
    </source>
</evidence>
<sequence>MGLNSLRQSAGCALAVLLYLFSVTTLAADEPKPLKLTTTADHSKFKELQREFQSGPEVTKACLTCHTEAAGQIHRTKHWKWEHLNPDSGQTLGKKHILNNFCISIASNYSACTSCHIGYGWKDANFDFSVKENIDCLVCHDTTGIYKKPPGLAGNPVIKDMELPPGSGKIVKGIDITKVAQKVGKSSRDTCGACHFFGGGGDAVKHGDLDSSMAAPDRELDVHMDATGLDFTCATCHKTSSHDVAGSRYNPTAMDKDGVHIRGKVDNSNPATCVSCHGNGPHKKEERLNQHATKVACQTCHIPAFARGGVATKMSWDWSTAGERDAEGKQVVRKDDKGRVIYESRKGTFTLGENVKPEYFWFNGDVNYTLVTDKIEKSEGVIRINWLGGSPTDGKSLIWPVKVFRGSQPFDPINKTLVKPHTAGNDDTGYWKNLVWDKAVETGMKDAGLPFSGKVDFVKTEMFWPITHMVAPKENALACVECHSKNGRLAGIQGVYIPGRDANKLIDTIGWGIALLALLGSLGHGLMLFVARRKHQGE</sequence>
<dbReference type="InterPro" id="IPR024673">
    <property type="entry name" value="Octahem_Cyt_c"/>
</dbReference>
<keyword evidence="7" id="KW-1133">Transmembrane helix</keyword>
<evidence type="ECO:0000256" key="3">
    <source>
        <dbReference type="ARBA" id="ARBA00022723"/>
    </source>
</evidence>
<keyword evidence="1" id="KW-0813">Transport</keyword>
<keyword evidence="5" id="KW-0249">Electron transport</keyword>
<keyword evidence="2" id="KW-0349">Heme</keyword>
<dbReference type="PANTHER" id="PTHR35038:SF5">
    <property type="entry name" value="CYTOCHROME C-TYPE PROTEIN NRFB"/>
    <property type="match status" value="1"/>
</dbReference>
<dbReference type="EMBL" id="JADJNC010000009">
    <property type="protein sequence ID" value="MBK7422794.1"/>
    <property type="molecule type" value="Genomic_DNA"/>
</dbReference>
<evidence type="ECO:0000256" key="5">
    <source>
        <dbReference type="ARBA" id="ARBA00022982"/>
    </source>
</evidence>
<reference evidence="10" key="1">
    <citation type="submission" date="2020-10" db="EMBL/GenBank/DDBJ databases">
        <title>Connecting structure to function with the recovery of over 1000 high-quality activated sludge metagenome-assembled genomes encoding full-length rRNA genes using long-read sequencing.</title>
        <authorList>
            <person name="Singleton C.M."/>
            <person name="Petriglieri F."/>
            <person name="Kristensen J.M."/>
            <person name="Kirkegaard R.H."/>
            <person name="Michaelsen T.Y."/>
            <person name="Andersen M.H."/>
            <person name="Karst S.M."/>
            <person name="Dueholm M.S."/>
            <person name="Nielsen P.H."/>
            <person name="Albertsen M."/>
        </authorList>
    </citation>
    <scope>NUCLEOTIDE SEQUENCE</scope>
    <source>
        <strain evidence="10">EsbW_18-Q3-R4-48_MAXAC.044</strain>
    </source>
</reference>